<gene>
    <name evidence="1" type="ORF">A2358_01095</name>
</gene>
<evidence type="ECO:0008006" key="3">
    <source>
        <dbReference type="Google" id="ProtNLM"/>
    </source>
</evidence>
<comment type="caution">
    <text evidence="1">The sequence shown here is derived from an EMBL/GenBank/DDBJ whole genome shotgun (WGS) entry which is preliminary data.</text>
</comment>
<reference evidence="1 2" key="1">
    <citation type="journal article" date="2016" name="Nat. Commun.">
        <title>Thousands of microbial genomes shed light on interconnected biogeochemical processes in an aquifer system.</title>
        <authorList>
            <person name="Anantharaman K."/>
            <person name="Brown C.T."/>
            <person name="Hug L.A."/>
            <person name="Sharon I."/>
            <person name="Castelle C.J."/>
            <person name="Probst A.J."/>
            <person name="Thomas B.C."/>
            <person name="Singh A."/>
            <person name="Wilkins M.J."/>
            <person name="Karaoz U."/>
            <person name="Brodie E.L."/>
            <person name="Williams K.H."/>
            <person name="Hubbard S.S."/>
            <person name="Banfield J.F."/>
        </authorList>
    </citation>
    <scope>NUCLEOTIDE SEQUENCE [LARGE SCALE GENOMIC DNA]</scope>
</reference>
<evidence type="ECO:0000313" key="1">
    <source>
        <dbReference type="EMBL" id="OGZ78850.1"/>
    </source>
</evidence>
<dbReference type="SUPFAM" id="SSF82171">
    <property type="entry name" value="DPP6 N-terminal domain-like"/>
    <property type="match status" value="1"/>
</dbReference>
<name>A0A1G2IWW7_9BACT</name>
<protein>
    <recommendedName>
        <fullName evidence="3">PEGA domain-containing protein</fullName>
    </recommendedName>
</protein>
<accession>A0A1G2IWW7</accession>
<dbReference type="STRING" id="1802223.A2358_01095"/>
<evidence type="ECO:0000313" key="2">
    <source>
        <dbReference type="Proteomes" id="UP000178650"/>
    </source>
</evidence>
<proteinExistence type="predicted"/>
<dbReference type="AlphaFoldDB" id="A0A1G2IWW7"/>
<sequence length="445" mass="49588">MQKKTRLIILLVCVVCFFSIAPILVAYSMGYRFDFENKKIVATGGIYVRTFPAAGKIIIDSGVSQKPGLFANSIFVQSLLPKNHTVAIEKTGYYGYSKTLAVQENQVTKLENVLLIKNNIAFSNLADKIDYFSVSPNNQNIIGAISGNKIINFSYFSINSASSAKIFSISQTGKVSEIKWSGDSSKALIKIENSGNIFYYFFDGALQKPSAARLSYLDKNSQQISFNPQNPSALFFIKNNTLYSASGNSALPIINNIISYKISGANIIWLSAKGSLSSADLLGKTVSKISLKDYPVNSKKAYEITSILSDTFLKEDSSLFKLNPNTKTFESFTIPKILNYKILSSPDNKNLIYWSVDNIYLYSFENEKFSEIFSGNKIANLQWLNNDYIIFNSEEKIIISEIDYRGNVNTVTLPQTATNMFLNQQTEKLYVLSGNSLLVSEKITP</sequence>
<organism evidence="1 2">
    <name type="scientific">Candidatus Staskawiczbacteria bacterium RIFOXYB1_FULL_37_44</name>
    <dbReference type="NCBI Taxonomy" id="1802223"/>
    <lineage>
        <taxon>Bacteria</taxon>
        <taxon>Candidatus Staskawicziibacteriota</taxon>
    </lineage>
</organism>
<dbReference type="EMBL" id="MHPJ01000012">
    <property type="protein sequence ID" value="OGZ78850.1"/>
    <property type="molecule type" value="Genomic_DNA"/>
</dbReference>
<dbReference type="Proteomes" id="UP000178650">
    <property type="component" value="Unassembled WGS sequence"/>
</dbReference>